<dbReference type="InterPro" id="IPR051692">
    <property type="entry name" value="OMP-like"/>
</dbReference>
<organism evidence="8 9">
    <name type="scientific">Flaviflagellibacter deserti</name>
    <dbReference type="NCBI Taxonomy" id="2267266"/>
    <lineage>
        <taxon>Bacteria</taxon>
        <taxon>Pseudomonadati</taxon>
        <taxon>Pseudomonadota</taxon>
        <taxon>Alphaproteobacteria</taxon>
        <taxon>Hyphomicrobiales</taxon>
        <taxon>Flaviflagellibacter</taxon>
    </lineage>
</organism>
<reference evidence="9" key="1">
    <citation type="journal article" date="2019" name="Int. J. Syst. Evol. Microbiol.">
        <title>The Global Catalogue of Microorganisms (GCM) 10K type strain sequencing project: providing services to taxonomists for standard genome sequencing and annotation.</title>
        <authorList>
            <consortium name="The Broad Institute Genomics Platform"/>
            <consortium name="The Broad Institute Genome Sequencing Center for Infectious Disease"/>
            <person name="Wu L."/>
            <person name="Ma J."/>
        </authorList>
    </citation>
    <scope>NUCLEOTIDE SEQUENCE [LARGE SCALE GENOMIC DNA]</scope>
    <source>
        <strain evidence="9">CGMCC 1.16444</strain>
    </source>
</reference>
<evidence type="ECO:0000256" key="5">
    <source>
        <dbReference type="ARBA" id="ARBA00038306"/>
    </source>
</evidence>
<evidence type="ECO:0000256" key="4">
    <source>
        <dbReference type="ARBA" id="ARBA00023237"/>
    </source>
</evidence>
<evidence type="ECO:0000256" key="6">
    <source>
        <dbReference type="SAM" id="SignalP"/>
    </source>
</evidence>
<comment type="similarity">
    <text evidence="5">Belongs to the Omp25/RopB family.</text>
</comment>
<dbReference type="EMBL" id="JBHSJF010000006">
    <property type="protein sequence ID" value="MFC5069188.1"/>
    <property type="molecule type" value="Genomic_DNA"/>
</dbReference>
<comment type="caution">
    <text evidence="8">The sequence shown here is derived from an EMBL/GenBank/DDBJ whole genome shotgun (WGS) entry which is preliminary data.</text>
</comment>
<dbReference type="Gene3D" id="2.40.160.20">
    <property type="match status" value="1"/>
</dbReference>
<dbReference type="InterPro" id="IPR011250">
    <property type="entry name" value="OMP/PagP_B-barrel"/>
</dbReference>
<feature type="signal peptide" evidence="6">
    <location>
        <begin position="1"/>
        <end position="20"/>
    </location>
</feature>
<sequence length="222" mass="22984">MIRLPLTFAALALSTTVAFAADVTAPAPAAGDWGGYFVGVQGGGAVSGEAEFTPGTAAPGTPGEFDAEGGFGGVFYGRNWQSGNWVYGLEGSLSFGKIDGGEDLGGGADIDAKIDAFSTSRVKLGYSFDDILLFVAGGFSLAHVEAEASDVGGSPLFDDSAWAKGFTFGAGADMKVSENWTARVEYLFVDYGDEDFSLAGTSGTKIDLNDLHLVRGGFSYRF</sequence>
<feature type="domain" description="Outer membrane protein beta-barrel" evidence="7">
    <location>
        <begin position="16"/>
        <end position="222"/>
    </location>
</feature>
<feature type="chain" id="PRO_5046360096" evidence="6">
    <location>
        <begin position="21"/>
        <end position="222"/>
    </location>
</feature>
<accession>A0ABV9Z2K7</accession>
<dbReference type="PANTHER" id="PTHR34001">
    <property type="entry name" value="BLL7405 PROTEIN"/>
    <property type="match status" value="1"/>
</dbReference>
<dbReference type="Proteomes" id="UP001595796">
    <property type="component" value="Unassembled WGS sequence"/>
</dbReference>
<comment type="subcellular location">
    <subcellularLocation>
        <location evidence="1">Cell outer membrane</location>
    </subcellularLocation>
</comment>
<keyword evidence="9" id="KW-1185">Reference proteome</keyword>
<evidence type="ECO:0000313" key="8">
    <source>
        <dbReference type="EMBL" id="MFC5069188.1"/>
    </source>
</evidence>
<evidence type="ECO:0000259" key="7">
    <source>
        <dbReference type="Pfam" id="PF13505"/>
    </source>
</evidence>
<evidence type="ECO:0000313" key="9">
    <source>
        <dbReference type="Proteomes" id="UP001595796"/>
    </source>
</evidence>
<evidence type="ECO:0000256" key="1">
    <source>
        <dbReference type="ARBA" id="ARBA00004442"/>
    </source>
</evidence>
<evidence type="ECO:0000256" key="3">
    <source>
        <dbReference type="ARBA" id="ARBA00023136"/>
    </source>
</evidence>
<keyword evidence="4" id="KW-0998">Cell outer membrane</keyword>
<keyword evidence="3" id="KW-0472">Membrane</keyword>
<proteinExistence type="inferred from homology"/>
<dbReference type="SUPFAM" id="SSF56925">
    <property type="entry name" value="OMPA-like"/>
    <property type="match status" value="1"/>
</dbReference>
<gene>
    <name evidence="8" type="ORF">ACFPFW_14315</name>
</gene>
<evidence type="ECO:0000256" key="2">
    <source>
        <dbReference type="ARBA" id="ARBA00022729"/>
    </source>
</evidence>
<dbReference type="InterPro" id="IPR027385">
    <property type="entry name" value="Beta-barrel_OMP"/>
</dbReference>
<protein>
    <submittedName>
        <fullName evidence="8">Outer membrane protein</fullName>
    </submittedName>
</protein>
<dbReference type="RefSeq" id="WP_114957689.1">
    <property type="nucleotide sequence ID" value="NZ_JBHSJF010000006.1"/>
</dbReference>
<dbReference type="Pfam" id="PF13505">
    <property type="entry name" value="OMP_b-brl"/>
    <property type="match status" value="1"/>
</dbReference>
<name>A0ABV9Z2K7_9HYPH</name>
<keyword evidence="2 6" id="KW-0732">Signal</keyword>
<dbReference type="PANTHER" id="PTHR34001:SF3">
    <property type="entry name" value="BLL7405 PROTEIN"/>
    <property type="match status" value="1"/>
</dbReference>